<keyword evidence="1" id="KW-0812">Transmembrane</keyword>
<sequence length="84" mass="9560">MTLLANLILELVFHIFKYLKKNIKEIAEKSIFKPYIGGTSLYIKNNAIFQITISTNKYIGIVKIFSLLITCCFILSEAIISSIK</sequence>
<keyword evidence="3" id="KW-1185">Reference proteome</keyword>
<name>A0A3B6V9Q0_BRAHW</name>
<evidence type="ECO:0000256" key="1">
    <source>
        <dbReference type="SAM" id="Phobius"/>
    </source>
</evidence>
<keyword evidence="1" id="KW-0472">Membrane</keyword>
<protein>
    <submittedName>
        <fullName evidence="2">Uncharacterized protein</fullName>
    </submittedName>
</protein>
<evidence type="ECO:0000313" key="3">
    <source>
        <dbReference type="Proteomes" id="UP000001803"/>
    </source>
</evidence>
<gene>
    <name evidence="2" type="ordered locus">BHWA1_01730</name>
</gene>
<dbReference type="Proteomes" id="UP000001803">
    <property type="component" value="Chromosome"/>
</dbReference>
<dbReference type="KEGG" id="bhy:BHWA1_01730"/>
<organism evidence="2 3">
    <name type="scientific">Brachyspira hyodysenteriae (strain ATCC 49526 / WA1)</name>
    <dbReference type="NCBI Taxonomy" id="565034"/>
    <lineage>
        <taxon>Bacteria</taxon>
        <taxon>Pseudomonadati</taxon>
        <taxon>Spirochaetota</taxon>
        <taxon>Spirochaetia</taxon>
        <taxon>Brachyspirales</taxon>
        <taxon>Brachyspiraceae</taxon>
        <taxon>Brachyspira</taxon>
    </lineage>
</organism>
<dbReference type="AlphaFoldDB" id="A0A3B6V9Q0"/>
<feature type="transmembrane region" description="Helical" evidence="1">
    <location>
        <begin position="58"/>
        <end position="80"/>
    </location>
</feature>
<proteinExistence type="predicted"/>
<evidence type="ECO:0000313" key="2">
    <source>
        <dbReference type="EMBL" id="ACN84195.1"/>
    </source>
</evidence>
<keyword evidence="1" id="KW-1133">Transmembrane helix</keyword>
<accession>A0A3B6V9Q0</accession>
<dbReference type="EMBL" id="CP001357">
    <property type="protein sequence ID" value="ACN84195.1"/>
    <property type="molecule type" value="Genomic_DNA"/>
</dbReference>
<reference evidence="2 3" key="1">
    <citation type="journal article" date="2009" name="PLoS ONE">
        <title>Genome sequence of the pathogenic intestinal spirochete Brachyspira hyodysenteriae reveals adaptations to its lifestyle in the porcine large intestine.</title>
        <authorList>
            <person name="Bellgard M.I."/>
            <person name="Wanchanthuek P."/>
            <person name="La T."/>
            <person name="Ryan K."/>
            <person name="Moolhuijzen P."/>
            <person name="Albertyn Z."/>
            <person name="Shaban B."/>
            <person name="Motro Y."/>
            <person name="Dunn D.S."/>
            <person name="Schibeci D."/>
            <person name="Hunter A."/>
            <person name="Barrero R."/>
            <person name="Phillips N.D."/>
            <person name="Hampson D.J."/>
        </authorList>
    </citation>
    <scope>NUCLEOTIDE SEQUENCE [LARGE SCALE GENOMIC DNA]</scope>
    <source>
        <strain evidence="3">ATCC 49526 / WA1</strain>
    </source>
</reference>